<evidence type="ECO:0000313" key="1">
    <source>
        <dbReference type="EMBL" id="CAB4615688.1"/>
    </source>
</evidence>
<name>A0A6J6LBB7_9ZZZZ</name>
<organism evidence="2">
    <name type="scientific">freshwater metagenome</name>
    <dbReference type="NCBI Taxonomy" id="449393"/>
    <lineage>
        <taxon>unclassified sequences</taxon>
        <taxon>metagenomes</taxon>
        <taxon>ecological metagenomes</taxon>
    </lineage>
</organism>
<proteinExistence type="predicted"/>
<reference evidence="2" key="1">
    <citation type="submission" date="2020-05" db="EMBL/GenBank/DDBJ databases">
        <authorList>
            <person name="Chiriac C."/>
            <person name="Salcher M."/>
            <person name="Ghai R."/>
            <person name="Kavagutti S V."/>
        </authorList>
    </citation>
    <scope>NUCLEOTIDE SEQUENCE</scope>
</reference>
<gene>
    <name evidence="1" type="ORF">UFOPK1854_00826</name>
    <name evidence="2" type="ORF">UFOPK2252_00749</name>
</gene>
<dbReference type="EMBL" id="CAEZWN010000070">
    <property type="protein sequence ID" value="CAB4657983.1"/>
    <property type="molecule type" value="Genomic_DNA"/>
</dbReference>
<accession>A0A6J6LBB7</accession>
<evidence type="ECO:0000313" key="2">
    <source>
        <dbReference type="EMBL" id="CAB4657983.1"/>
    </source>
</evidence>
<dbReference type="EMBL" id="CAEZUT010000097">
    <property type="protein sequence ID" value="CAB4615688.1"/>
    <property type="molecule type" value="Genomic_DNA"/>
</dbReference>
<dbReference type="AlphaFoldDB" id="A0A6J6LBB7"/>
<sequence>MSCGNHHNLPCIEVKPFIVLYIDHEIPDHHQLEMIEVHFGECPPCKTEMEIENQALALMRNLLTRSCNEPAPQSLHEKLIEQTHLLHQQLAAQAAQSITGFVETTETTYTEITIDGQTQIEITREIRREFPLE</sequence>
<protein>
    <submittedName>
        <fullName evidence="2">Unannotated protein</fullName>
    </submittedName>
</protein>